<proteinExistence type="predicted"/>
<evidence type="ECO:0000313" key="1">
    <source>
        <dbReference type="EMBL" id="JAH25073.1"/>
    </source>
</evidence>
<reference evidence="1" key="2">
    <citation type="journal article" date="2015" name="Fish Shellfish Immunol.">
        <title>Early steps in the European eel (Anguilla anguilla)-Vibrio vulnificus interaction in the gills: Role of the RtxA13 toxin.</title>
        <authorList>
            <person name="Callol A."/>
            <person name="Pajuelo D."/>
            <person name="Ebbesson L."/>
            <person name="Teles M."/>
            <person name="MacKenzie S."/>
            <person name="Amaro C."/>
        </authorList>
    </citation>
    <scope>NUCLEOTIDE SEQUENCE</scope>
</reference>
<sequence length="45" mass="4633">MTTRCGGGVGSNFSNQCSLQGMCNATAGAGDAGTRLPVRYHMLKL</sequence>
<protein>
    <submittedName>
        <fullName evidence="1">Uncharacterized protein</fullName>
    </submittedName>
</protein>
<organism evidence="1">
    <name type="scientific">Anguilla anguilla</name>
    <name type="common">European freshwater eel</name>
    <name type="synonym">Muraena anguilla</name>
    <dbReference type="NCBI Taxonomy" id="7936"/>
    <lineage>
        <taxon>Eukaryota</taxon>
        <taxon>Metazoa</taxon>
        <taxon>Chordata</taxon>
        <taxon>Craniata</taxon>
        <taxon>Vertebrata</taxon>
        <taxon>Euteleostomi</taxon>
        <taxon>Actinopterygii</taxon>
        <taxon>Neopterygii</taxon>
        <taxon>Teleostei</taxon>
        <taxon>Anguilliformes</taxon>
        <taxon>Anguillidae</taxon>
        <taxon>Anguilla</taxon>
    </lineage>
</organism>
<name>A0A0E9R9Q4_ANGAN</name>
<dbReference type="AlphaFoldDB" id="A0A0E9R9Q4"/>
<accession>A0A0E9R9Q4</accession>
<dbReference type="EMBL" id="GBXM01083504">
    <property type="protein sequence ID" value="JAH25073.1"/>
    <property type="molecule type" value="Transcribed_RNA"/>
</dbReference>
<reference evidence="1" key="1">
    <citation type="submission" date="2014-11" db="EMBL/GenBank/DDBJ databases">
        <authorList>
            <person name="Amaro Gonzalez C."/>
        </authorList>
    </citation>
    <scope>NUCLEOTIDE SEQUENCE</scope>
</reference>